<dbReference type="PRINTS" id="PR00625">
    <property type="entry name" value="JDOMAIN"/>
</dbReference>
<evidence type="ECO:0000259" key="5">
    <source>
        <dbReference type="PROSITE" id="PS50222"/>
    </source>
</evidence>
<dbReference type="PANTHER" id="PTHR45168:SF3">
    <property type="entry name" value="DNAJ HEAT SHOCK PROTEIN FAMILY (HSP40) MEMBER B2"/>
    <property type="match status" value="1"/>
</dbReference>
<dbReference type="SMART" id="SM00054">
    <property type="entry name" value="EFh"/>
    <property type="match status" value="4"/>
</dbReference>
<dbReference type="InterPro" id="IPR002048">
    <property type="entry name" value="EF_hand_dom"/>
</dbReference>
<dbReference type="Proteomes" id="UP000663842">
    <property type="component" value="Unassembled WGS sequence"/>
</dbReference>
<comment type="caution">
    <text evidence="6">The sequence shown here is derived from an EMBL/GenBank/DDBJ whole genome shotgun (WGS) entry which is preliminary data.</text>
</comment>
<dbReference type="InterPro" id="IPR001623">
    <property type="entry name" value="DnaJ_domain"/>
</dbReference>
<dbReference type="Gene3D" id="1.10.287.110">
    <property type="entry name" value="DnaJ domain"/>
    <property type="match status" value="1"/>
</dbReference>
<dbReference type="PROSITE" id="PS00018">
    <property type="entry name" value="EF_HAND_1"/>
    <property type="match status" value="1"/>
</dbReference>
<proteinExistence type="predicted"/>
<feature type="compositionally biased region" description="Polar residues" evidence="3">
    <location>
        <begin position="466"/>
        <end position="484"/>
    </location>
</feature>
<dbReference type="CDD" id="cd00051">
    <property type="entry name" value="EFh"/>
    <property type="match status" value="1"/>
</dbReference>
<dbReference type="AlphaFoldDB" id="A0A818W2D8"/>
<dbReference type="InterPro" id="IPR018247">
    <property type="entry name" value="EF_Hand_1_Ca_BS"/>
</dbReference>
<evidence type="ECO:0000256" key="2">
    <source>
        <dbReference type="ARBA" id="ARBA00023186"/>
    </source>
</evidence>
<dbReference type="PANTHER" id="PTHR45168">
    <property type="entry name" value="DNAJ HOMOLOG SUBFAMILY B MEMBER 2"/>
    <property type="match status" value="1"/>
</dbReference>
<dbReference type="GO" id="GO:0030544">
    <property type="term" value="F:Hsp70 protein binding"/>
    <property type="evidence" value="ECO:0007669"/>
    <property type="project" value="InterPro"/>
</dbReference>
<protein>
    <submittedName>
        <fullName evidence="6">Uncharacterized protein</fullName>
    </submittedName>
</protein>
<dbReference type="SUPFAM" id="SSF47473">
    <property type="entry name" value="EF-hand"/>
    <property type="match status" value="1"/>
</dbReference>
<evidence type="ECO:0000256" key="1">
    <source>
        <dbReference type="ARBA" id="ARBA00022837"/>
    </source>
</evidence>
<dbReference type="InterPro" id="IPR043183">
    <property type="entry name" value="DNJB2/6-like"/>
</dbReference>
<feature type="domain" description="EF-hand" evidence="5">
    <location>
        <begin position="806"/>
        <end position="841"/>
    </location>
</feature>
<dbReference type="Pfam" id="PF13499">
    <property type="entry name" value="EF-hand_7"/>
    <property type="match status" value="1"/>
</dbReference>
<dbReference type="SMART" id="SM00271">
    <property type="entry name" value="DnaJ"/>
    <property type="match status" value="1"/>
</dbReference>
<dbReference type="InterPro" id="IPR036869">
    <property type="entry name" value="J_dom_sf"/>
</dbReference>
<dbReference type="PROSITE" id="PS50076">
    <property type="entry name" value="DNAJ_2"/>
    <property type="match status" value="1"/>
</dbReference>
<name>A0A818W2D8_9BILA</name>
<dbReference type="CDD" id="cd06257">
    <property type="entry name" value="DnaJ"/>
    <property type="match status" value="1"/>
</dbReference>
<dbReference type="Gene3D" id="1.10.238.10">
    <property type="entry name" value="EF-hand"/>
    <property type="match status" value="1"/>
</dbReference>
<keyword evidence="1" id="KW-0106">Calcium</keyword>
<feature type="domain" description="J" evidence="4">
    <location>
        <begin position="3"/>
        <end position="69"/>
    </location>
</feature>
<reference evidence="6" key="1">
    <citation type="submission" date="2021-02" db="EMBL/GenBank/DDBJ databases">
        <authorList>
            <person name="Nowell W R."/>
        </authorList>
    </citation>
    <scope>NUCLEOTIDE SEQUENCE</scope>
</reference>
<accession>A0A818W2D8</accession>
<dbReference type="FunFam" id="1.10.238.10:FF:000001">
    <property type="entry name" value="Calmodulin 1"/>
    <property type="match status" value="1"/>
</dbReference>
<evidence type="ECO:0000259" key="4">
    <source>
        <dbReference type="PROSITE" id="PS50076"/>
    </source>
</evidence>
<organism evidence="6 7">
    <name type="scientific">Rotaria magnacalcarata</name>
    <dbReference type="NCBI Taxonomy" id="392030"/>
    <lineage>
        <taxon>Eukaryota</taxon>
        <taxon>Metazoa</taxon>
        <taxon>Spiralia</taxon>
        <taxon>Gnathifera</taxon>
        <taxon>Rotifera</taxon>
        <taxon>Eurotatoria</taxon>
        <taxon>Bdelloidea</taxon>
        <taxon>Philodinida</taxon>
        <taxon>Philodinidae</taxon>
        <taxon>Rotaria</taxon>
    </lineage>
</organism>
<feature type="domain" description="EF-hand" evidence="5">
    <location>
        <begin position="733"/>
        <end position="768"/>
    </location>
</feature>
<dbReference type="Pfam" id="PF00226">
    <property type="entry name" value="DnaJ"/>
    <property type="match status" value="1"/>
</dbReference>
<evidence type="ECO:0000256" key="3">
    <source>
        <dbReference type="SAM" id="MobiDB-lite"/>
    </source>
</evidence>
<evidence type="ECO:0000313" key="7">
    <source>
        <dbReference type="Proteomes" id="UP000663842"/>
    </source>
</evidence>
<feature type="region of interest" description="Disordered" evidence="3">
    <location>
        <begin position="464"/>
        <end position="484"/>
    </location>
</feature>
<dbReference type="GO" id="GO:0051082">
    <property type="term" value="F:unfolded protein binding"/>
    <property type="evidence" value="ECO:0007669"/>
    <property type="project" value="InterPro"/>
</dbReference>
<sequence>MADFYEILEVEKTATEDEIKKAYRRLALKWHPDKNLTNKAQAEEKFKLISEAYEVLSDSRGRFLYDQLGSSIVYSERTNEELEELFRTIIVDQEFSKVCQQELKQHEKFPHDNSSSLLNPINEYDYEEISVIDNENELRPHIVHEINMSVHYDFEIGENSSDLRLINRYFNIIKQENQDVPKKNRFSNLNLSNDIDRFVKMHDYLHHSQQHEAKVSKQELNKNQKSVIKQRETNKNQNKPAIITSPNQNKPAVIISPNQIKPTIITSPNQNKPAIITSTDQNKSKIAKSTNQTDEFDSATLAQIVEQQLEAARRAASMKNFNPISNQSVRKQAVNRAKFVQPPKLNSKPAEQISRHRIDHIEFPKATLTRSLRKPSNPDDEIISKSVEAKAERKKLLLLDQQGILSSTMALGARKIPDNITSIELLEVPIRRKNGKEYQDFQLVNFETLDDNPIPESPVLCRTKSTRQNNKTSKIPNRSFSTNIDNRTSQNFSKLASPLKSIKRNMHHKNETALNNKQVCKEDTKEEKRRKYDQLGRAGLSNSYGNGFSSGNSYEGFSEDFLNQTFQFHNPFDIFEQFMSHFGMEDDFGFGMNPFANLQRHQNTRNPNSSTSRHAPQQMTLFDNFFSPMRMPVFDHQTFAHGFGGNNLGTVSSFNISYGGGSQPISKRTTKSSKIMNGRRITTTRVEENGQTIEIVEEDGQIKEHIMSQSNENNLVGGTRPQNLSLPIELSAEQIQDFQAAFSIMDTQSKGFVGAEDIIQVAEAADMTLAVNEAQLLLGSADEDHSGGIDMREFISIMTTPINTEDLEDELRATFRVFDKDGNGTINANELKRYVRLWDSELTEDEADDMIVQADPNKTGSISYDAFIQFLLHT</sequence>
<dbReference type="InterPro" id="IPR011992">
    <property type="entry name" value="EF-hand-dom_pair"/>
</dbReference>
<gene>
    <name evidence="6" type="ORF">UXM345_LOCUS91</name>
</gene>
<dbReference type="EMBL" id="CAJOBF010000003">
    <property type="protein sequence ID" value="CAF3719319.1"/>
    <property type="molecule type" value="Genomic_DNA"/>
</dbReference>
<dbReference type="GO" id="GO:0005509">
    <property type="term" value="F:calcium ion binding"/>
    <property type="evidence" value="ECO:0007669"/>
    <property type="project" value="InterPro"/>
</dbReference>
<dbReference type="PROSITE" id="PS50222">
    <property type="entry name" value="EF_HAND_2"/>
    <property type="match status" value="3"/>
</dbReference>
<feature type="domain" description="EF-hand" evidence="5">
    <location>
        <begin position="842"/>
        <end position="874"/>
    </location>
</feature>
<evidence type="ECO:0000313" key="6">
    <source>
        <dbReference type="EMBL" id="CAF3719319.1"/>
    </source>
</evidence>
<dbReference type="SUPFAM" id="SSF46565">
    <property type="entry name" value="Chaperone J-domain"/>
    <property type="match status" value="1"/>
</dbReference>
<keyword evidence="2" id="KW-0143">Chaperone</keyword>